<dbReference type="RefSeq" id="XP_025598203.1">
    <property type="nucleotide sequence ID" value="XM_025742459.1"/>
</dbReference>
<evidence type="ECO:0000313" key="7">
    <source>
        <dbReference type="EMBL" id="PWN97924.1"/>
    </source>
</evidence>
<dbReference type="AlphaFoldDB" id="A0A316ZA81"/>
<keyword evidence="2 7" id="KW-0689">Ribosomal protein</keyword>
<keyword evidence="8" id="KW-1185">Reference proteome</keyword>
<evidence type="ECO:0000256" key="5">
    <source>
        <dbReference type="SAM" id="Coils"/>
    </source>
</evidence>
<dbReference type="InterPro" id="IPR013005">
    <property type="entry name" value="Ribosomal_uL4-like"/>
</dbReference>
<dbReference type="GeneID" id="37270003"/>
<dbReference type="STRING" id="58919.A0A316ZA81"/>
<dbReference type="PANTHER" id="PTHR10746:SF6">
    <property type="entry name" value="LARGE RIBOSOMAL SUBUNIT PROTEIN UL4M"/>
    <property type="match status" value="1"/>
</dbReference>
<reference evidence="7 8" key="1">
    <citation type="journal article" date="2018" name="Mol. Biol. Evol.">
        <title>Broad Genomic Sampling Reveals a Smut Pathogenic Ancestry of the Fungal Clade Ustilaginomycotina.</title>
        <authorList>
            <person name="Kijpornyongpan T."/>
            <person name="Mondo S.J."/>
            <person name="Barry K."/>
            <person name="Sandor L."/>
            <person name="Lee J."/>
            <person name="Lipzen A."/>
            <person name="Pangilinan J."/>
            <person name="LaButti K."/>
            <person name="Hainaut M."/>
            <person name="Henrissat B."/>
            <person name="Grigoriev I.V."/>
            <person name="Spatafora J.W."/>
            <person name="Aime M.C."/>
        </authorList>
    </citation>
    <scope>NUCLEOTIDE SEQUENCE [LARGE SCALE GENOMIC DNA]</scope>
    <source>
        <strain evidence="7 8">MCA 4186</strain>
    </source>
</reference>
<organism evidence="7 8">
    <name type="scientific">Tilletiopsis washingtonensis</name>
    <dbReference type="NCBI Taxonomy" id="58919"/>
    <lineage>
        <taxon>Eukaryota</taxon>
        <taxon>Fungi</taxon>
        <taxon>Dikarya</taxon>
        <taxon>Basidiomycota</taxon>
        <taxon>Ustilaginomycotina</taxon>
        <taxon>Exobasidiomycetes</taxon>
        <taxon>Entylomatales</taxon>
        <taxon>Entylomatales incertae sedis</taxon>
        <taxon>Tilletiopsis</taxon>
    </lineage>
</organism>
<dbReference type="Pfam" id="PF00573">
    <property type="entry name" value="Ribosomal_L4"/>
    <property type="match status" value="1"/>
</dbReference>
<dbReference type="InterPro" id="IPR002136">
    <property type="entry name" value="Ribosomal_uL4"/>
</dbReference>
<keyword evidence="5" id="KW-0175">Coiled coil</keyword>
<evidence type="ECO:0000256" key="3">
    <source>
        <dbReference type="ARBA" id="ARBA00023274"/>
    </source>
</evidence>
<dbReference type="OrthoDB" id="275876at2759"/>
<evidence type="ECO:0000256" key="1">
    <source>
        <dbReference type="ARBA" id="ARBA00010528"/>
    </source>
</evidence>
<protein>
    <recommendedName>
        <fullName evidence="4">Large ribosomal subunit protein uL4m</fullName>
    </recommendedName>
</protein>
<dbReference type="GO" id="GO:0006412">
    <property type="term" value="P:translation"/>
    <property type="evidence" value="ECO:0007669"/>
    <property type="project" value="InterPro"/>
</dbReference>
<gene>
    <name evidence="7" type="ORF">FA09DRAFT_330089</name>
</gene>
<accession>A0A316ZA81</accession>
<feature type="coiled-coil region" evidence="5">
    <location>
        <begin position="349"/>
        <end position="383"/>
    </location>
</feature>
<dbReference type="SUPFAM" id="SSF52166">
    <property type="entry name" value="Ribosomal protein L4"/>
    <property type="match status" value="1"/>
</dbReference>
<name>A0A316ZA81_9BASI</name>
<evidence type="ECO:0000256" key="4">
    <source>
        <dbReference type="ARBA" id="ARBA00040565"/>
    </source>
</evidence>
<dbReference type="Gene3D" id="3.40.1370.10">
    <property type="match status" value="1"/>
</dbReference>
<dbReference type="NCBIfam" id="TIGR03953">
    <property type="entry name" value="rplD_bact"/>
    <property type="match status" value="1"/>
</dbReference>
<evidence type="ECO:0000313" key="8">
    <source>
        <dbReference type="Proteomes" id="UP000245946"/>
    </source>
</evidence>
<dbReference type="GO" id="GO:1990904">
    <property type="term" value="C:ribonucleoprotein complex"/>
    <property type="evidence" value="ECO:0007669"/>
    <property type="project" value="UniProtKB-KW"/>
</dbReference>
<dbReference type="EMBL" id="KZ819293">
    <property type="protein sequence ID" value="PWN97924.1"/>
    <property type="molecule type" value="Genomic_DNA"/>
</dbReference>
<evidence type="ECO:0000256" key="2">
    <source>
        <dbReference type="ARBA" id="ARBA00022980"/>
    </source>
</evidence>
<dbReference type="Proteomes" id="UP000245946">
    <property type="component" value="Unassembled WGS sequence"/>
</dbReference>
<comment type="similarity">
    <text evidence="1">Belongs to the universal ribosomal protein uL4 family.</text>
</comment>
<evidence type="ECO:0000256" key="6">
    <source>
        <dbReference type="SAM" id="MobiDB-lite"/>
    </source>
</evidence>
<dbReference type="InterPro" id="IPR023574">
    <property type="entry name" value="Ribosomal_uL4_dom_sf"/>
</dbReference>
<dbReference type="GO" id="GO:0003735">
    <property type="term" value="F:structural constituent of ribosome"/>
    <property type="evidence" value="ECO:0007669"/>
    <property type="project" value="InterPro"/>
</dbReference>
<sequence>MASLLRPLARTLAPRAVAGSSAGRRVAALPVPARRSLQTSAPLDPPGLGAEALAPPAAQAEHVLMQSLPKASAPVAAPGSLVHLKLSALHPMTKGWRKHFVPLSSHVFGIEPRRDVLHSAVVYYLDAQRSGTANTKTRGEVNFGGAKIRPQKGSGQARLGRRNNPLLRGGGVIHGPRPRDMSTKLPRRVRELALRSALSARWRAGDLVIVPNFTWDAPPRVTGELRRMLGSKGWDDALFLTAPRNPQSTGRVARPSASEPQYTPAQVRGHAKELANFVAAVNNIPRTELIELHELGAEQAAAKPKEVKKPGELHAYEVLRRRKLVCDLGAIEWLEEALGGAVWHPQAEADELAELNMDVESMLRELQAMQAAQSGEAEQVEQEEILDAADVLVEEAGVPRATRA</sequence>
<dbReference type="GO" id="GO:0005840">
    <property type="term" value="C:ribosome"/>
    <property type="evidence" value="ECO:0007669"/>
    <property type="project" value="UniProtKB-KW"/>
</dbReference>
<feature type="region of interest" description="Disordered" evidence="6">
    <location>
        <begin position="145"/>
        <end position="182"/>
    </location>
</feature>
<proteinExistence type="inferred from homology"/>
<dbReference type="PANTHER" id="PTHR10746">
    <property type="entry name" value="50S RIBOSOMAL PROTEIN L4"/>
    <property type="match status" value="1"/>
</dbReference>
<keyword evidence="3" id="KW-0687">Ribonucleoprotein</keyword>